<dbReference type="InterPro" id="IPR002931">
    <property type="entry name" value="Transglutaminase-like"/>
</dbReference>
<dbReference type="GO" id="GO:0003810">
    <property type="term" value="F:protein-glutamine gamma-glutamyltransferase activity"/>
    <property type="evidence" value="ECO:0007669"/>
    <property type="project" value="UniProtKB-EC"/>
</dbReference>
<feature type="signal peptide" evidence="22">
    <location>
        <begin position="1"/>
        <end position="19"/>
    </location>
</feature>
<keyword evidence="11" id="KW-0012">Acyltransferase</keyword>
<comment type="cofactor">
    <cofactor evidence="20">
        <name>Ca(2+)</name>
        <dbReference type="ChEBI" id="CHEBI:29108"/>
    </cofactor>
    <text evidence="20">Binds 1 Ca(2+) ion per subunit.</text>
</comment>
<comment type="similarity">
    <text evidence="2">Belongs to the transglutaminase superfamily. Transglutaminase family.</text>
</comment>
<dbReference type="InterPro" id="IPR023608">
    <property type="entry name" value="Transglutaminase_animal"/>
</dbReference>
<dbReference type="FunFam" id="2.60.40.10:FF:000090">
    <property type="entry name" value="Protein-glutamine gamma-glutamyltransferase 2"/>
    <property type="match status" value="1"/>
</dbReference>
<dbReference type="InterPro" id="IPR013783">
    <property type="entry name" value="Ig-like_fold"/>
</dbReference>
<dbReference type="PANTHER" id="PTHR11590">
    <property type="entry name" value="PROTEIN-GLUTAMINE GAMMA-GLUTAMYLTRANSFERASE"/>
    <property type="match status" value="1"/>
</dbReference>
<dbReference type="InterPro" id="IPR036985">
    <property type="entry name" value="Transglutaminase-like_sf"/>
</dbReference>
<evidence type="ECO:0000256" key="6">
    <source>
        <dbReference type="ARBA" id="ARBA00022837"/>
    </source>
</evidence>
<dbReference type="SUPFAM" id="SSF54001">
    <property type="entry name" value="Cysteine proteinases"/>
    <property type="match status" value="1"/>
</dbReference>
<reference evidence="24" key="2">
    <citation type="submission" date="2025-08" db="UniProtKB">
        <authorList>
            <consortium name="Ensembl"/>
        </authorList>
    </citation>
    <scope>IDENTIFICATION</scope>
</reference>
<evidence type="ECO:0000256" key="19">
    <source>
        <dbReference type="PIRSR" id="PIRSR000459-1"/>
    </source>
</evidence>
<keyword evidence="25" id="KW-1185">Reference proteome</keyword>
<keyword evidence="5 20" id="KW-0479">Metal-binding</keyword>
<dbReference type="InterPro" id="IPR001102">
    <property type="entry name" value="Transglutaminase_N"/>
</dbReference>
<dbReference type="Proteomes" id="UP000694563">
    <property type="component" value="Chromosome 38"/>
</dbReference>
<evidence type="ECO:0000256" key="13">
    <source>
        <dbReference type="ARBA" id="ARBA00038573"/>
    </source>
</evidence>
<reference evidence="24" key="1">
    <citation type="submission" date="2020-10" db="EMBL/GenBank/DDBJ databases">
        <title>Catharus ustulatus (Swainson's thrush) genome, bCatUst1, primary haplotype v2.</title>
        <authorList>
            <person name="Delmore K."/>
            <person name="Vafadar M."/>
            <person name="Formenti G."/>
            <person name="Chow W."/>
            <person name="Pelan S."/>
            <person name="Howe K."/>
            <person name="Rhie A."/>
            <person name="Mountcastle J."/>
            <person name="Haase B."/>
            <person name="Fedrigo O."/>
            <person name="Jarvis E.D."/>
        </authorList>
    </citation>
    <scope>NUCLEOTIDE SEQUENCE [LARGE SCALE GENOMIC DNA]</scope>
</reference>
<keyword evidence="4" id="KW-0808">Transferase</keyword>
<dbReference type="SMART" id="SM00460">
    <property type="entry name" value="TGc"/>
    <property type="match status" value="1"/>
</dbReference>
<evidence type="ECO:0000256" key="17">
    <source>
        <dbReference type="ARBA" id="ARBA00043229"/>
    </source>
</evidence>
<feature type="active site" evidence="19">
    <location>
        <position position="431"/>
    </location>
</feature>
<evidence type="ECO:0000256" key="10">
    <source>
        <dbReference type="ARBA" id="ARBA00023288"/>
    </source>
</evidence>
<dbReference type="Ensembl" id="ENSCUST00005020059.1">
    <property type="protein sequence ID" value="ENSCUSP00005019328.1"/>
    <property type="gene ID" value="ENSCUSG00005012365.1"/>
</dbReference>
<dbReference type="Gene3D" id="2.60.40.10">
    <property type="entry name" value="Immunoglobulins"/>
    <property type="match status" value="3"/>
</dbReference>
<dbReference type="Pfam" id="PF01841">
    <property type="entry name" value="Transglut_core"/>
    <property type="match status" value="1"/>
</dbReference>
<feature type="region of interest" description="Disordered" evidence="21">
    <location>
        <begin position="32"/>
        <end position="86"/>
    </location>
</feature>
<feature type="compositionally biased region" description="Basic and acidic residues" evidence="21">
    <location>
        <begin position="534"/>
        <end position="551"/>
    </location>
</feature>
<evidence type="ECO:0000256" key="9">
    <source>
        <dbReference type="ARBA" id="ARBA00023249"/>
    </source>
</evidence>
<dbReference type="Pfam" id="PF00868">
    <property type="entry name" value="Transglut_N"/>
    <property type="match status" value="1"/>
</dbReference>
<evidence type="ECO:0000256" key="21">
    <source>
        <dbReference type="SAM" id="MobiDB-lite"/>
    </source>
</evidence>
<evidence type="ECO:0000313" key="25">
    <source>
        <dbReference type="Proteomes" id="UP000694563"/>
    </source>
</evidence>
<evidence type="ECO:0000256" key="2">
    <source>
        <dbReference type="ARBA" id="ARBA00005968"/>
    </source>
</evidence>
<comment type="subunit">
    <text evidence="13">Interacts with PLAAT4.</text>
</comment>
<sequence length="818" mass="87637">MNFWGAFLDLKIFFWIILQQFHRSKMAAAHSPHESKMAAADPPHNSKMAATHSPHRSKMAAINSPHRSKMAAADPPSQLQNGRRSLSPAPFPFPAGLLAPVRLRPGTSANRVAHHTQEFARRPLVVRRGQRFHVGVALPRPLREGDALCLELTLGPTPQVAKGTHVLVPLGGTSATGWTAETDEGVAEALGGVAGSDHTLWVGLTAPPTAPIGRYRLSARTRSDAGEFAAPFETDNDVVVLFNPWCPEDSVYMENTSDLSEYVLNESGRIFYGTEEQIAERSWNYGQFEPGVLDACLFILDRRGMPHSARGDPVMVARVVSAMVNSLDDSGVLVGNWTGDYSQGTNPSAWAGSVGILRSFHGSGAPVRYGQCWVFAGVVTTVLRCLGLPTRTVTNYNSAHDTDTSLTTDIYLDEGMRPLERLNTDSVWNFHVWNDCWMKRPDLPDGYDGWQVVDATPQETSSGLFCCGPCSVTAVKNGDVFLKYDTPFVFAEVNSDKVYWQRQPHGGFSVVHVEPGAIGRRISTLGPAGAARVDITDQYKHPEGSEEERRAVSTATSHGSRPRRAAASAPGEVTLTLGSAAAVAGAELELRAVVKNQGLEPRTLLLRLSLCAVRYTGVAGAAFRQEQHRRTLPPGQEDTVTMAVSYAEYQPHVGDQDALKLTAAGAVQESGQVLAKELLVRLHTPELTLTLLGPAVVGQDVPVQIVFQNPLPKPLSGASLRMEGAGIACPKPAALGTVGAGQTLRLSQSVTPLRPGRRRLVAALESAALPPLHGSLQFEALTGSTGSTGSDTGGTGGTGRDGGRRRRRRGRPGGSTGG</sequence>
<evidence type="ECO:0000256" key="7">
    <source>
        <dbReference type="ARBA" id="ARBA00023136"/>
    </source>
</evidence>
<dbReference type="GO" id="GO:0031424">
    <property type="term" value="P:keratinization"/>
    <property type="evidence" value="ECO:0007669"/>
    <property type="project" value="UniProtKB-KW"/>
</dbReference>
<feature type="binding site" evidence="20">
    <location>
        <position position="494"/>
    </location>
    <ligand>
        <name>Ca(2+)</name>
        <dbReference type="ChEBI" id="CHEBI:29108"/>
    </ligand>
</feature>
<evidence type="ECO:0000256" key="16">
    <source>
        <dbReference type="ARBA" id="ARBA00041726"/>
    </source>
</evidence>
<dbReference type="EC" id="2.3.2.13" evidence="12"/>
<feature type="active site" evidence="19">
    <location>
        <position position="372"/>
    </location>
</feature>
<comment type="subcellular location">
    <subcellularLocation>
        <location evidence="1">Membrane</location>
        <topology evidence="1">Lipid-anchor</topology>
    </subcellularLocation>
</comment>
<dbReference type="Pfam" id="PF00927">
    <property type="entry name" value="Transglut_C"/>
    <property type="match status" value="2"/>
</dbReference>
<evidence type="ECO:0000256" key="8">
    <source>
        <dbReference type="ARBA" id="ARBA00023139"/>
    </source>
</evidence>
<keyword evidence="8" id="KW-0564">Palmitate</keyword>
<dbReference type="InterPro" id="IPR050779">
    <property type="entry name" value="Transglutaminase"/>
</dbReference>
<keyword evidence="22" id="KW-0732">Signal</keyword>
<dbReference type="InterPro" id="IPR036238">
    <property type="entry name" value="Transglutaminase_C_sf"/>
</dbReference>
<evidence type="ECO:0000256" key="12">
    <source>
        <dbReference type="ARBA" id="ARBA00024222"/>
    </source>
</evidence>
<keyword evidence="3" id="KW-0597">Phosphoprotein</keyword>
<dbReference type="SUPFAM" id="SSF81296">
    <property type="entry name" value="E set domains"/>
    <property type="match status" value="1"/>
</dbReference>
<accession>A0A8C3Y6M6</accession>
<dbReference type="SUPFAM" id="SSF49309">
    <property type="entry name" value="Transglutaminase, two C-terminal domains"/>
    <property type="match status" value="2"/>
</dbReference>
<organism evidence="24 25">
    <name type="scientific">Catharus ustulatus</name>
    <name type="common">Russet-backed thrush</name>
    <name type="synonym">Hylocichla ustulatus</name>
    <dbReference type="NCBI Taxonomy" id="91951"/>
    <lineage>
        <taxon>Eukaryota</taxon>
        <taxon>Metazoa</taxon>
        <taxon>Chordata</taxon>
        <taxon>Craniata</taxon>
        <taxon>Vertebrata</taxon>
        <taxon>Euteleostomi</taxon>
        <taxon>Archelosauria</taxon>
        <taxon>Archosauria</taxon>
        <taxon>Dinosauria</taxon>
        <taxon>Saurischia</taxon>
        <taxon>Theropoda</taxon>
        <taxon>Coelurosauria</taxon>
        <taxon>Aves</taxon>
        <taxon>Neognathae</taxon>
        <taxon>Neoaves</taxon>
        <taxon>Telluraves</taxon>
        <taxon>Australaves</taxon>
        <taxon>Passeriformes</taxon>
        <taxon>Turdidae</taxon>
        <taxon>Catharus</taxon>
    </lineage>
</organism>
<feature type="active site" evidence="19">
    <location>
        <position position="454"/>
    </location>
</feature>
<dbReference type="GO" id="GO:0046872">
    <property type="term" value="F:metal ion binding"/>
    <property type="evidence" value="ECO:0007669"/>
    <property type="project" value="UniProtKB-KW"/>
</dbReference>
<feature type="compositionally biased region" description="Gly residues" evidence="21">
    <location>
        <begin position="791"/>
        <end position="800"/>
    </location>
</feature>
<evidence type="ECO:0000256" key="11">
    <source>
        <dbReference type="ARBA" id="ARBA00023315"/>
    </source>
</evidence>
<dbReference type="InterPro" id="IPR008958">
    <property type="entry name" value="Transglutaminase_C"/>
</dbReference>
<evidence type="ECO:0000259" key="23">
    <source>
        <dbReference type="SMART" id="SM00460"/>
    </source>
</evidence>
<dbReference type="PIRSF" id="PIRSF000459">
    <property type="entry name" value="TGM_EBP42"/>
    <property type="match status" value="1"/>
</dbReference>
<keyword evidence="9" id="KW-0417">Keratinization</keyword>
<feature type="binding site" evidence="20">
    <location>
        <position position="543"/>
    </location>
    <ligand>
        <name>Ca(2+)</name>
        <dbReference type="ChEBI" id="CHEBI:29108"/>
    </ligand>
</feature>
<dbReference type="PANTHER" id="PTHR11590:SF49">
    <property type="entry name" value="PROTEIN-GLUTAMINE GAMMA-GLUTAMYLTRANSFERASE K"/>
    <property type="match status" value="1"/>
</dbReference>
<evidence type="ECO:0000256" key="22">
    <source>
        <dbReference type="SAM" id="SignalP"/>
    </source>
</evidence>
<dbReference type="Gene3D" id="3.90.260.10">
    <property type="entry name" value="Transglutaminase-like"/>
    <property type="match status" value="1"/>
</dbReference>
<dbReference type="InterPro" id="IPR038765">
    <property type="entry name" value="Papain-like_cys_pep_sf"/>
</dbReference>
<dbReference type="FunFam" id="3.90.260.10:FF:000001">
    <property type="entry name" value="Protein-glutamine gamma-glutamyltransferase 2"/>
    <property type="match status" value="1"/>
</dbReference>
<feature type="chain" id="PRO_5034011122" description="Protein-glutamine gamma-glutamyltransferase K" evidence="22">
    <location>
        <begin position="20"/>
        <end position="818"/>
    </location>
</feature>
<name>A0A8C3Y6M6_CATUS</name>
<gene>
    <name evidence="24" type="primary">TGM1</name>
</gene>
<feature type="binding site" evidence="20">
    <location>
        <position position="496"/>
    </location>
    <ligand>
        <name>Ca(2+)</name>
        <dbReference type="ChEBI" id="CHEBI:29108"/>
    </ligand>
</feature>
<evidence type="ECO:0000256" key="4">
    <source>
        <dbReference type="ARBA" id="ARBA00022679"/>
    </source>
</evidence>
<evidence type="ECO:0000256" key="18">
    <source>
        <dbReference type="ARBA" id="ARBA00045815"/>
    </source>
</evidence>
<comment type="function">
    <text evidence="18">Catalyzes the cross-linking of proteins and the conjugation of polyamines to proteins. Responsible for cross-linking epidermal proteins during formation of the stratum corneum. Involved in cell proliferation.</text>
</comment>
<evidence type="ECO:0000256" key="15">
    <source>
        <dbReference type="ARBA" id="ARBA00041651"/>
    </source>
</evidence>
<evidence type="ECO:0000256" key="1">
    <source>
        <dbReference type="ARBA" id="ARBA00004635"/>
    </source>
</evidence>
<reference evidence="24" key="3">
    <citation type="submission" date="2025-09" db="UniProtKB">
        <authorList>
            <consortium name="Ensembl"/>
        </authorList>
    </citation>
    <scope>IDENTIFICATION</scope>
</reference>
<feature type="region of interest" description="Disordered" evidence="21">
    <location>
        <begin position="780"/>
        <end position="818"/>
    </location>
</feature>
<protein>
    <recommendedName>
        <fullName evidence="14">Protein-glutamine gamma-glutamyltransferase K</fullName>
        <ecNumber evidence="12">2.3.2.13</ecNumber>
    </recommendedName>
    <alternativeName>
        <fullName evidence="17">Epidermal TGase</fullName>
    </alternativeName>
    <alternativeName>
        <fullName evidence="16">Transglutaminase K</fullName>
    </alternativeName>
    <alternativeName>
        <fullName evidence="15">Transglutaminase-1</fullName>
    </alternativeName>
</protein>
<feature type="domain" description="Transglutaminase-like" evidence="23">
    <location>
        <begin position="364"/>
        <end position="457"/>
    </location>
</feature>
<dbReference type="InterPro" id="IPR014756">
    <property type="entry name" value="Ig_E-set"/>
</dbReference>
<keyword evidence="6 20" id="KW-0106">Calcium</keyword>
<keyword evidence="7" id="KW-0472">Membrane</keyword>
<dbReference type="GO" id="GO:0016020">
    <property type="term" value="C:membrane"/>
    <property type="evidence" value="ECO:0007669"/>
    <property type="project" value="UniProtKB-SubCell"/>
</dbReference>
<dbReference type="AlphaFoldDB" id="A0A8C3Y6M6"/>
<feature type="region of interest" description="Disordered" evidence="21">
    <location>
        <begin position="533"/>
        <end position="571"/>
    </location>
</feature>
<keyword evidence="10" id="KW-0449">Lipoprotein</keyword>
<evidence type="ECO:0000256" key="20">
    <source>
        <dbReference type="PIRSR" id="PIRSR000459-2"/>
    </source>
</evidence>
<evidence type="ECO:0000256" key="3">
    <source>
        <dbReference type="ARBA" id="ARBA00022553"/>
    </source>
</evidence>
<evidence type="ECO:0000256" key="14">
    <source>
        <dbReference type="ARBA" id="ARBA00040559"/>
    </source>
</evidence>
<evidence type="ECO:0000256" key="5">
    <source>
        <dbReference type="ARBA" id="ARBA00022723"/>
    </source>
</evidence>
<dbReference type="InterPro" id="IPR013808">
    <property type="entry name" value="Transglutaminase_AS"/>
</dbReference>
<feature type="binding site" evidence="20">
    <location>
        <position position="548"/>
    </location>
    <ligand>
        <name>Ca(2+)</name>
        <dbReference type="ChEBI" id="CHEBI:29108"/>
    </ligand>
</feature>
<dbReference type="PROSITE" id="PS00547">
    <property type="entry name" value="TRANSGLUTAMINASES"/>
    <property type="match status" value="1"/>
</dbReference>
<proteinExistence type="inferred from homology"/>
<evidence type="ECO:0000313" key="24">
    <source>
        <dbReference type="Ensembl" id="ENSCUSP00005019328.1"/>
    </source>
</evidence>